<feature type="domain" description="YCII-related" evidence="2">
    <location>
        <begin position="2"/>
        <end position="88"/>
    </location>
</feature>
<accession>A0ABQ6IDW7</accession>
<dbReference type="SUPFAM" id="SSF54909">
    <property type="entry name" value="Dimeric alpha+beta barrel"/>
    <property type="match status" value="1"/>
</dbReference>
<dbReference type="Gene3D" id="3.30.70.1060">
    <property type="entry name" value="Dimeric alpha+beta barrel"/>
    <property type="match status" value="1"/>
</dbReference>
<organism evidence="3 4">
    <name type="scientific">Demequina litorisediminis</name>
    <dbReference type="NCBI Taxonomy" id="1849022"/>
    <lineage>
        <taxon>Bacteria</taxon>
        <taxon>Bacillati</taxon>
        <taxon>Actinomycetota</taxon>
        <taxon>Actinomycetes</taxon>
        <taxon>Micrococcales</taxon>
        <taxon>Demequinaceae</taxon>
        <taxon>Demequina</taxon>
    </lineage>
</organism>
<proteinExistence type="inferred from homology"/>
<dbReference type="InterPro" id="IPR011008">
    <property type="entry name" value="Dimeric_a/b-barrel"/>
</dbReference>
<dbReference type="PANTHER" id="PTHR35174">
    <property type="entry name" value="BLL7171 PROTEIN-RELATED"/>
    <property type="match status" value="1"/>
</dbReference>
<dbReference type="Pfam" id="PF03795">
    <property type="entry name" value="YCII"/>
    <property type="match status" value="1"/>
</dbReference>
<protein>
    <recommendedName>
        <fullName evidence="2">YCII-related domain-containing protein</fullName>
    </recommendedName>
</protein>
<dbReference type="Proteomes" id="UP001157125">
    <property type="component" value="Unassembled WGS sequence"/>
</dbReference>
<keyword evidence="4" id="KW-1185">Reference proteome</keyword>
<reference evidence="4" key="1">
    <citation type="journal article" date="2019" name="Int. J. Syst. Evol. Microbiol.">
        <title>The Global Catalogue of Microorganisms (GCM) 10K type strain sequencing project: providing services to taxonomists for standard genome sequencing and annotation.</title>
        <authorList>
            <consortium name="The Broad Institute Genomics Platform"/>
            <consortium name="The Broad Institute Genome Sequencing Center for Infectious Disease"/>
            <person name="Wu L."/>
            <person name="Ma J."/>
        </authorList>
    </citation>
    <scope>NUCLEOTIDE SEQUENCE [LARGE SCALE GENOMIC DNA]</scope>
    <source>
        <strain evidence="4">NBRC 112299</strain>
    </source>
</reference>
<evidence type="ECO:0000313" key="4">
    <source>
        <dbReference type="Proteomes" id="UP001157125"/>
    </source>
</evidence>
<dbReference type="InterPro" id="IPR005545">
    <property type="entry name" value="YCII"/>
</dbReference>
<evidence type="ECO:0000259" key="2">
    <source>
        <dbReference type="Pfam" id="PF03795"/>
    </source>
</evidence>
<gene>
    <name evidence="3" type="ORF">GCM10025876_14970</name>
</gene>
<name>A0ABQ6IDW7_9MICO</name>
<comment type="caution">
    <text evidence="3">The sequence shown here is derived from an EMBL/GenBank/DDBJ whole genome shotgun (WGS) entry which is preliminary data.</text>
</comment>
<evidence type="ECO:0000256" key="1">
    <source>
        <dbReference type="ARBA" id="ARBA00007689"/>
    </source>
</evidence>
<dbReference type="PANTHER" id="PTHR35174:SF3">
    <property type="entry name" value="BLL7171 PROTEIN"/>
    <property type="match status" value="1"/>
</dbReference>
<dbReference type="EMBL" id="BSUN01000001">
    <property type="protein sequence ID" value="GMA35293.1"/>
    <property type="molecule type" value="Genomic_DNA"/>
</dbReference>
<evidence type="ECO:0000313" key="3">
    <source>
        <dbReference type="EMBL" id="GMA35293.1"/>
    </source>
</evidence>
<comment type="similarity">
    <text evidence="1">Belongs to the YciI family.</text>
</comment>
<sequence length="91" mass="9310">MYASVGAFNEELQAAGGWVFAGGLEGPESAAVVDATGDTAVITEGCANPSAPQMGGMWVIDVADREAALDWARRGSHACGAQVEVRPFQGV</sequence>